<protein>
    <submittedName>
        <fullName evidence="1">Uncharacterized protein</fullName>
    </submittedName>
</protein>
<dbReference type="AlphaFoldDB" id="A0A2P2PJD7"/>
<accession>A0A2P2PJD7</accession>
<dbReference type="EMBL" id="GGEC01074369">
    <property type="protein sequence ID" value="MBX54853.1"/>
    <property type="molecule type" value="Transcribed_RNA"/>
</dbReference>
<organism evidence="1">
    <name type="scientific">Rhizophora mucronata</name>
    <name type="common">Asiatic mangrove</name>
    <dbReference type="NCBI Taxonomy" id="61149"/>
    <lineage>
        <taxon>Eukaryota</taxon>
        <taxon>Viridiplantae</taxon>
        <taxon>Streptophyta</taxon>
        <taxon>Embryophyta</taxon>
        <taxon>Tracheophyta</taxon>
        <taxon>Spermatophyta</taxon>
        <taxon>Magnoliopsida</taxon>
        <taxon>eudicotyledons</taxon>
        <taxon>Gunneridae</taxon>
        <taxon>Pentapetalae</taxon>
        <taxon>rosids</taxon>
        <taxon>fabids</taxon>
        <taxon>Malpighiales</taxon>
        <taxon>Rhizophoraceae</taxon>
        <taxon>Rhizophora</taxon>
    </lineage>
</organism>
<reference evidence="1" key="1">
    <citation type="submission" date="2018-02" db="EMBL/GenBank/DDBJ databases">
        <title>Rhizophora mucronata_Transcriptome.</title>
        <authorList>
            <person name="Meera S.P."/>
            <person name="Sreeshan A."/>
            <person name="Augustine A."/>
        </authorList>
    </citation>
    <scope>NUCLEOTIDE SEQUENCE</scope>
    <source>
        <tissue evidence="1">Leaf</tissue>
    </source>
</reference>
<name>A0A2P2PJD7_RHIMU</name>
<proteinExistence type="predicted"/>
<evidence type="ECO:0000313" key="1">
    <source>
        <dbReference type="EMBL" id="MBX54853.1"/>
    </source>
</evidence>
<sequence length="75" mass="8808">MEVVNGLSLCPNLFGFLNIILQKRMKNAMSSLLFPWNHLDLVPLEKLQSIWEAIRTQKLPFQFHYHWRSVPMGPS</sequence>